<dbReference type="PANTHER" id="PTHR35174:SF3">
    <property type="entry name" value="BLL7171 PROTEIN"/>
    <property type="match status" value="1"/>
</dbReference>
<dbReference type="Gene3D" id="3.30.70.1060">
    <property type="entry name" value="Dimeric alpha+beta barrel"/>
    <property type="match status" value="1"/>
</dbReference>
<evidence type="ECO:0000256" key="1">
    <source>
        <dbReference type="ARBA" id="ARBA00007689"/>
    </source>
</evidence>
<sequence length="117" mass="12611">MAKYLIAISGDEQRWDSMTADEWAAIDEGHRRFRARAGAAILADGQLVGRPEWTTVHADGNGRPAPTDGPFVESKEMLGGFYVIDVPEKADAVELASLLAEASVDHSAVEVIPLVVH</sequence>
<reference evidence="3 4" key="1">
    <citation type="submission" date="2019-07" db="EMBL/GenBank/DDBJ databases">
        <title>Full genome sequence of Humibacter sp. WJ7-1.</title>
        <authorList>
            <person name="Im W.-T."/>
        </authorList>
    </citation>
    <scope>NUCLEOTIDE SEQUENCE [LARGE SCALE GENOMIC DNA]</scope>
    <source>
        <strain evidence="3 4">WJ7-1</strain>
    </source>
</reference>
<dbReference type="SUPFAM" id="SSF54909">
    <property type="entry name" value="Dimeric alpha+beta barrel"/>
    <property type="match status" value="1"/>
</dbReference>
<accession>A0A5B8M6P5</accession>
<evidence type="ECO:0000313" key="4">
    <source>
        <dbReference type="Proteomes" id="UP000320216"/>
    </source>
</evidence>
<name>A0A5B8M6P5_9MICO</name>
<evidence type="ECO:0000259" key="2">
    <source>
        <dbReference type="Pfam" id="PF03795"/>
    </source>
</evidence>
<dbReference type="AlphaFoldDB" id="A0A5B8M6P5"/>
<proteinExistence type="inferred from homology"/>
<dbReference type="InterPro" id="IPR011008">
    <property type="entry name" value="Dimeric_a/b-barrel"/>
</dbReference>
<keyword evidence="4" id="KW-1185">Reference proteome</keyword>
<dbReference type="Pfam" id="PF03795">
    <property type="entry name" value="YCII"/>
    <property type="match status" value="1"/>
</dbReference>
<protein>
    <recommendedName>
        <fullName evidence="2">YCII-related domain-containing protein</fullName>
    </recommendedName>
</protein>
<dbReference type="OrthoDB" id="3782166at2"/>
<comment type="similarity">
    <text evidence="1">Belongs to the YciI family.</text>
</comment>
<dbReference type="EMBL" id="CP042305">
    <property type="protein sequence ID" value="QDZ16257.1"/>
    <property type="molecule type" value="Genomic_DNA"/>
</dbReference>
<dbReference type="Proteomes" id="UP000320216">
    <property type="component" value="Chromosome"/>
</dbReference>
<dbReference type="KEGG" id="huw:FPZ11_17155"/>
<evidence type="ECO:0000313" key="3">
    <source>
        <dbReference type="EMBL" id="QDZ16257.1"/>
    </source>
</evidence>
<organism evidence="3 4">
    <name type="scientific">Humibacter ginsenosidimutans</name>
    <dbReference type="NCBI Taxonomy" id="2599293"/>
    <lineage>
        <taxon>Bacteria</taxon>
        <taxon>Bacillati</taxon>
        <taxon>Actinomycetota</taxon>
        <taxon>Actinomycetes</taxon>
        <taxon>Micrococcales</taxon>
        <taxon>Microbacteriaceae</taxon>
        <taxon>Humibacter</taxon>
    </lineage>
</organism>
<gene>
    <name evidence="3" type="ORF">FPZ11_17155</name>
</gene>
<feature type="domain" description="YCII-related" evidence="2">
    <location>
        <begin position="37"/>
        <end position="111"/>
    </location>
</feature>
<dbReference type="RefSeq" id="WP_146322261.1">
    <property type="nucleotide sequence ID" value="NZ_CP042305.1"/>
</dbReference>
<dbReference type="PANTHER" id="PTHR35174">
    <property type="entry name" value="BLL7171 PROTEIN-RELATED"/>
    <property type="match status" value="1"/>
</dbReference>
<dbReference type="InterPro" id="IPR005545">
    <property type="entry name" value="YCII"/>
</dbReference>